<dbReference type="GO" id="GO:0051536">
    <property type="term" value="F:iron-sulfur cluster binding"/>
    <property type="evidence" value="ECO:0007669"/>
    <property type="project" value="InterPro"/>
</dbReference>
<dbReference type="GO" id="GO:0009060">
    <property type="term" value="P:aerobic respiration"/>
    <property type="evidence" value="ECO:0007669"/>
    <property type="project" value="TreeGrafter"/>
</dbReference>
<evidence type="ECO:0000313" key="3">
    <source>
        <dbReference type="EMBL" id="HJE52020.1"/>
    </source>
</evidence>
<evidence type="ECO:0000259" key="2">
    <source>
        <dbReference type="Pfam" id="PF01058"/>
    </source>
</evidence>
<dbReference type="InterPro" id="IPR006137">
    <property type="entry name" value="NADH_UbQ_OxRdtase-like_20kDa"/>
</dbReference>
<keyword evidence="1" id="KW-0874">Quinone</keyword>
<accession>A0A921EQV6</accession>
<proteinExistence type="predicted"/>
<dbReference type="PANTHER" id="PTHR11995">
    <property type="entry name" value="NADH DEHYDROGENASE"/>
    <property type="match status" value="1"/>
</dbReference>
<dbReference type="GO" id="GO:0045271">
    <property type="term" value="C:respiratory chain complex I"/>
    <property type="evidence" value="ECO:0007669"/>
    <property type="project" value="TreeGrafter"/>
</dbReference>
<name>A0A921EQV6_9ACTN</name>
<dbReference type="EMBL" id="DYZF01000217">
    <property type="protein sequence ID" value="HJE52020.1"/>
    <property type="molecule type" value="Genomic_DNA"/>
</dbReference>
<dbReference type="AlphaFoldDB" id="A0A921EQV6"/>
<dbReference type="GO" id="GO:0015990">
    <property type="term" value="P:electron transport coupled proton transport"/>
    <property type="evidence" value="ECO:0007669"/>
    <property type="project" value="TreeGrafter"/>
</dbReference>
<protein>
    <submittedName>
        <fullName evidence="3">Proton-conducting membrane transporter</fullName>
    </submittedName>
</protein>
<gene>
    <name evidence="3" type="ORF">K8V15_08600</name>
</gene>
<reference evidence="3" key="1">
    <citation type="journal article" date="2021" name="PeerJ">
        <title>Extensive microbial diversity within the chicken gut microbiome revealed by metagenomics and culture.</title>
        <authorList>
            <person name="Gilroy R."/>
            <person name="Ravi A."/>
            <person name="Getino M."/>
            <person name="Pursley I."/>
            <person name="Horton D.L."/>
            <person name="Alikhan N.F."/>
            <person name="Baker D."/>
            <person name="Gharbi K."/>
            <person name="Hall N."/>
            <person name="Watson M."/>
            <person name="Adriaenssens E.M."/>
            <person name="Foster-Nyarko E."/>
            <person name="Jarju S."/>
            <person name="Secka A."/>
            <person name="Antonio M."/>
            <person name="Oren A."/>
            <person name="Chaudhuri R.R."/>
            <person name="La Ragione R."/>
            <person name="Hildebrand F."/>
            <person name="Pallen M.J."/>
        </authorList>
    </citation>
    <scope>NUCLEOTIDE SEQUENCE</scope>
    <source>
        <strain evidence="3">ChiGjej3B3-7470</strain>
    </source>
</reference>
<dbReference type="Gene3D" id="3.40.50.12280">
    <property type="match status" value="1"/>
</dbReference>
<organism evidence="3 4">
    <name type="scientific">Tessaracoccus flavescens</name>
    <dbReference type="NCBI Taxonomy" id="399497"/>
    <lineage>
        <taxon>Bacteria</taxon>
        <taxon>Bacillati</taxon>
        <taxon>Actinomycetota</taxon>
        <taxon>Actinomycetes</taxon>
        <taxon>Propionibacteriales</taxon>
        <taxon>Propionibacteriaceae</taxon>
        <taxon>Tessaracoccus</taxon>
    </lineage>
</organism>
<dbReference type="PANTHER" id="PTHR11995:SF14">
    <property type="entry name" value="NADH DEHYDROGENASE [UBIQUINONE] IRON-SULFUR PROTEIN 7, MITOCHONDRIAL"/>
    <property type="match status" value="1"/>
</dbReference>
<dbReference type="Proteomes" id="UP000712713">
    <property type="component" value="Unassembled WGS sequence"/>
</dbReference>
<feature type="domain" description="NADH:ubiquinone oxidoreductase-like 20kDa subunit" evidence="2">
    <location>
        <begin position="35"/>
        <end position="124"/>
    </location>
</feature>
<dbReference type="Pfam" id="PF01058">
    <property type="entry name" value="Oxidored_q6"/>
    <property type="match status" value="1"/>
</dbReference>
<dbReference type="SUPFAM" id="SSF56770">
    <property type="entry name" value="HydA/Nqo6-like"/>
    <property type="match status" value="1"/>
</dbReference>
<dbReference type="GO" id="GO:0008137">
    <property type="term" value="F:NADH dehydrogenase (ubiquinone) activity"/>
    <property type="evidence" value="ECO:0007669"/>
    <property type="project" value="TreeGrafter"/>
</dbReference>
<reference evidence="3" key="2">
    <citation type="submission" date="2021-09" db="EMBL/GenBank/DDBJ databases">
        <authorList>
            <person name="Gilroy R."/>
        </authorList>
    </citation>
    <scope>NUCLEOTIDE SEQUENCE</scope>
    <source>
        <strain evidence="3">ChiGjej3B3-7470</strain>
    </source>
</reference>
<evidence type="ECO:0000313" key="4">
    <source>
        <dbReference type="Proteomes" id="UP000712713"/>
    </source>
</evidence>
<dbReference type="GO" id="GO:0048038">
    <property type="term" value="F:quinone binding"/>
    <property type="evidence" value="ECO:0007669"/>
    <property type="project" value="UniProtKB-KW"/>
</dbReference>
<comment type="caution">
    <text evidence="3">The sequence shown here is derived from an EMBL/GenBank/DDBJ whole genome shotgun (WGS) entry which is preliminary data.</text>
</comment>
<evidence type="ECO:0000256" key="1">
    <source>
        <dbReference type="ARBA" id="ARBA00022719"/>
    </source>
</evidence>
<sequence length="132" mass="13458">MLAARDWFGDASVFVVDVPLACCALETQTAAQGRFAVDAAAIPEGAKTVVALSGTITEPVVPAIRHVLDQVPGATVVAFGACACIGGPYWDSYSVVKGAGDVVPVDRFIAGCPPPPSAINDFLEEVRSGAVA</sequence>